<dbReference type="SUPFAM" id="SSF52833">
    <property type="entry name" value="Thioredoxin-like"/>
    <property type="match status" value="1"/>
</dbReference>
<dbReference type="InterPro" id="IPR036249">
    <property type="entry name" value="Thioredoxin-like_sf"/>
</dbReference>
<dbReference type="Pfam" id="PF07449">
    <property type="entry name" value="HyaE"/>
    <property type="match status" value="1"/>
</dbReference>
<dbReference type="PRINTS" id="PR00445">
    <property type="entry name" value="HUPFHYPC"/>
</dbReference>
<dbReference type="GO" id="GO:1902670">
    <property type="term" value="F:carbon dioxide binding"/>
    <property type="evidence" value="ECO:0007669"/>
    <property type="project" value="TreeGrafter"/>
</dbReference>
<dbReference type="PANTHER" id="PTHR35177">
    <property type="entry name" value="HYDROGENASE MATURATION FACTOR HYBG"/>
    <property type="match status" value="1"/>
</dbReference>
<protein>
    <submittedName>
        <fullName evidence="4">HypC/HybG/HupF family hydrogenase formation chaperone</fullName>
    </submittedName>
</protein>
<name>A0A3T0AL61_SALET</name>
<dbReference type="GO" id="GO:0051604">
    <property type="term" value="P:protein maturation"/>
    <property type="evidence" value="ECO:0007669"/>
    <property type="project" value="TreeGrafter"/>
</dbReference>
<evidence type="ECO:0000256" key="2">
    <source>
        <dbReference type="ARBA" id="ARBA00006018"/>
    </source>
</evidence>
<proteinExistence type="inferred from homology"/>
<dbReference type="CDD" id="cd02965">
    <property type="entry name" value="HyaE"/>
    <property type="match status" value="1"/>
</dbReference>
<dbReference type="AlphaFoldDB" id="A0A3T0AL61"/>
<dbReference type="InterPro" id="IPR019812">
    <property type="entry name" value="Hydgase_assmbl_chp_CS"/>
</dbReference>
<dbReference type="PROSITE" id="PS01097">
    <property type="entry name" value="HUPF_HYPC"/>
    <property type="match status" value="1"/>
</dbReference>
<dbReference type="NCBIfam" id="TIGR00074">
    <property type="entry name" value="hypC_hupF"/>
    <property type="match status" value="1"/>
</dbReference>
<dbReference type="InterPro" id="IPR010893">
    <property type="entry name" value="NiFe-hyd_mat_HyaE"/>
</dbReference>
<dbReference type="GO" id="GO:0005506">
    <property type="term" value="F:iron ion binding"/>
    <property type="evidence" value="ECO:0007669"/>
    <property type="project" value="TreeGrafter"/>
</dbReference>
<dbReference type="InterPro" id="IPR001109">
    <property type="entry name" value="Hydrogenase_HupF/HypC"/>
</dbReference>
<evidence type="ECO:0000313" key="4">
    <source>
        <dbReference type="EMBL" id="AZT07957.1"/>
    </source>
</evidence>
<accession>A0A3T0AL61</accession>
<organism evidence="4">
    <name type="scientific">Salmonella enterica subsp. enterica serovar 43:a:1,7</name>
    <dbReference type="NCBI Taxonomy" id="2500155"/>
    <lineage>
        <taxon>Bacteria</taxon>
        <taxon>Pseudomonadati</taxon>
        <taxon>Pseudomonadota</taxon>
        <taxon>Gammaproteobacteria</taxon>
        <taxon>Enterobacterales</taxon>
        <taxon>Enterobacteriaceae</taxon>
        <taxon>Salmonella</taxon>
    </lineage>
</organism>
<evidence type="ECO:0000256" key="1">
    <source>
        <dbReference type="ARBA" id="ARBA00004711"/>
    </source>
</evidence>
<dbReference type="Gene3D" id="3.40.30.10">
    <property type="entry name" value="Glutaredoxin"/>
    <property type="match status" value="1"/>
</dbReference>
<gene>
    <name evidence="4" type="primary">hypC</name>
    <name evidence="4" type="ORF">ELZ87_11945</name>
</gene>
<dbReference type="EMBL" id="CP034711">
    <property type="protein sequence ID" value="AZT07957.1"/>
    <property type="molecule type" value="Genomic_DNA"/>
</dbReference>
<dbReference type="Gene3D" id="2.30.30.140">
    <property type="match status" value="1"/>
</dbReference>
<comment type="similarity">
    <text evidence="3">Belongs to the HupG/HyaE family.</text>
</comment>
<comment type="similarity">
    <text evidence="2">Belongs to the HupF/HypC family.</text>
</comment>
<sequence>MCIGVPVQVISPGQWFAKCRDRHGELIDVDIRLVAPPLAGAWLLTFGGAARREMDEAEAAEVLAALDSLEQAMLTQSDPLTGFADLLSRTPELPEHLKKMTISPQNPVCLLADKGFLITDAQTLPSLINAHPTLLVLLQSDPNKHPEVADSWVIIPEILKQFPATSYTAAFADSEQSELIAREYRILKYPALLFFRQHRFVGSLAGLYSWQEYSQRVAALLTTPGYRQDIPVITQ</sequence>
<dbReference type="UniPathway" id="UPA00335"/>
<evidence type="ECO:0000256" key="3">
    <source>
        <dbReference type="ARBA" id="ARBA00009004"/>
    </source>
</evidence>
<dbReference type="PANTHER" id="PTHR35177:SF1">
    <property type="entry name" value="HYDROGENASE MATURATION FACTOR HYPC"/>
    <property type="match status" value="1"/>
</dbReference>
<dbReference type="SUPFAM" id="SSF159127">
    <property type="entry name" value="HupF/HypC-like"/>
    <property type="match status" value="1"/>
</dbReference>
<dbReference type="FunFam" id="2.30.30.140:FF:000078">
    <property type="entry name" value="HypC/HybG/HupF family hydrogenase formation chaperone"/>
    <property type="match status" value="1"/>
</dbReference>
<reference evidence="4" key="1">
    <citation type="submission" date="2018-12" db="EMBL/GenBank/DDBJ databases">
        <title>Complete genome sequences of twenty non-typhoidal Salmonella isolates from Rwanda.</title>
        <authorList>
            <person name="Byukusenge M."/>
            <person name="Li L."/>
            <person name="Subhashinie K."/>
            <person name="Nzayirambaho M."/>
            <person name="Kuchipudi S.V."/>
            <person name="Jayarao B.M."/>
        </authorList>
    </citation>
    <scope>NUCLEOTIDE SEQUENCE</scope>
    <source>
        <strain evidence="4">RSE20</strain>
    </source>
</reference>
<dbReference type="Pfam" id="PF01455">
    <property type="entry name" value="HupF_HypC"/>
    <property type="match status" value="1"/>
</dbReference>
<comment type="pathway">
    <text evidence="1">Protein modification; [NiFe] hydrogenase maturation.</text>
</comment>